<keyword evidence="8" id="KW-1185">Reference proteome</keyword>
<keyword evidence="4" id="KW-0233">DNA recombination</keyword>
<evidence type="ECO:0000313" key="8">
    <source>
        <dbReference type="Proteomes" id="UP001385892"/>
    </source>
</evidence>
<name>A0ABU8WQ36_9BURK</name>
<evidence type="ECO:0000259" key="6">
    <source>
        <dbReference type="PROSITE" id="PS51898"/>
    </source>
</evidence>
<dbReference type="PANTHER" id="PTHR30629">
    <property type="entry name" value="PROPHAGE INTEGRASE"/>
    <property type="match status" value="1"/>
</dbReference>
<dbReference type="EMBL" id="JBBKZT010000011">
    <property type="protein sequence ID" value="MEJ8849655.1"/>
    <property type="molecule type" value="Genomic_DNA"/>
</dbReference>
<evidence type="ECO:0000256" key="3">
    <source>
        <dbReference type="ARBA" id="ARBA00023125"/>
    </source>
</evidence>
<dbReference type="Gene3D" id="1.10.150.130">
    <property type="match status" value="1"/>
</dbReference>
<dbReference type="InterPro" id="IPR025166">
    <property type="entry name" value="Integrase_DNA_bind_dom"/>
</dbReference>
<feature type="region of interest" description="Disordered" evidence="5">
    <location>
        <begin position="64"/>
        <end position="92"/>
    </location>
</feature>
<evidence type="ECO:0000256" key="2">
    <source>
        <dbReference type="ARBA" id="ARBA00022908"/>
    </source>
</evidence>
<dbReference type="PROSITE" id="PS51898">
    <property type="entry name" value="TYR_RECOMBINASE"/>
    <property type="match status" value="1"/>
</dbReference>
<dbReference type="SUPFAM" id="SSF56349">
    <property type="entry name" value="DNA breaking-rejoining enzymes"/>
    <property type="match status" value="1"/>
</dbReference>
<comment type="caution">
    <text evidence="7">The sequence shown here is derived from an EMBL/GenBank/DDBJ whole genome shotgun (WGS) entry which is preliminary data.</text>
</comment>
<proteinExistence type="inferred from homology"/>
<dbReference type="InterPro" id="IPR011010">
    <property type="entry name" value="DNA_brk_join_enz"/>
</dbReference>
<dbReference type="InterPro" id="IPR050808">
    <property type="entry name" value="Phage_Integrase"/>
</dbReference>
<dbReference type="PANTHER" id="PTHR30629:SF2">
    <property type="entry name" value="PROPHAGE INTEGRASE INTS-RELATED"/>
    <property type="match status" value="1"/>
</dbReference>
<feature type="compositionally biased region" description="Basic and acidic residues" evidence="5">
    <location>
        <begin position="64"/>
        <end position="75"/>
    </location>
</feature>
<dbReference type="RefSeq" id="WP_340344778.1">
    <property type="nucleotide sequence ID" value="NZ_JBBKZT010000011.1"/>
</dbReference>
<dbReference type="Gene3D" id="3.30.160.390">
    <property type="entry name" value="Integrase, DNA-binding domain"/>
    <property type="match status" value="1"/>
</dbReference>
<dbReference type="InterPro" id="IPR013762">
    <property type="entry name" value="Integrase-like_cat_sf"/>
</dbReference>
<evidence type="ECO:0000256" key="4">
    <source>
        <dbReference type="ARBA" id="ARBA00023172"/>
    </source>
</evidence>
<dbReference type="Gene3D" id="1.10.443.10">
    <property type="entry name" value="Intergrase catalytic core"/>
    <property type="match status" value="1"/>
</dbReference>
<feature type="domain" description="Tyr recombinase" evidence="6">
    <location>
        <begin position="227"/>
        <end position="439"/>
    </location>
</feature>
<dbReference type="InterPro" id="IPR010998">
    <property type="entry name" value="Integrase_recombinase_N"/>
</dbReference>
<keyword evidence="3" id="KW-0238">DNA-binding</keyword>
<dbReference type="InterPro" id="IPR002104">
    <property type="entry name" value="Integrase_catalytic"/>
</dbReference>
<dbReference type="Pfam" id="PF00589">
    <property type="entry name" value="Phage_integrase"/>
    <property type="match status" value="1"/>
</dbReference>
<dbReference type="Proteomes" id="UP001385892">
    <property type="component" value="Unassembled WGS sequence"/>
</dbReference>
<evidence type="ECO:0000256" key="1">
    <source>
        <dbReference type="ARBA" id="ARBA00008857"/>
    </source>
</evidence>
<keyword evidence="2" id="KW-0229">DNA integration</keyword>
<organism evidence="7 8">
    <name type="scientific">Variovorax rhizosphaerae</name>
    <dbReference type="NCBI Taxonomy" id="1836200"/>
    <lineage>
        <taxon>Bacteria</taxon>
        <taxon>Pseudomonadati</taxon>
        <taxon>Pseudomonadota</taxon>
        <taxon>Betaproteobacteria</taxon>
        <taxon>Burkholderiales</taxon>
        <taxon>Comamonadaceae</taxon>
        <taxon>Variovorax</taxon>
    </lineage>
</organism>
<reference evidence="7 8" key="1">
    <citation type="submission" date="2024-03" db="EMBL/GenBank/DDBJ databases">
        <title>Novel species of the genus Variovorax.</title>
        <authorList>
            <person name="Liu Q."/>
            <person name="Xin Y.-H."/>
        </authorList>
    </citation>
    <scope>NUCLEOTIDE SEQUENCE [LARGE SCALE GENOMIC DNA]</scope>
    <source>
        <strain evidence="7 8">KACC 18900</strain>
    </source>
</reference>
<evidence type="ECO:0000256" key="5">
    <source>
        <dbReference type="SAM" id="MobiDB-lite"/>
    </source>
</evidence>
<dbReference type="InterPro" id="IPR038488">
    <property type="entry name" value="Integrase_DNA-bd_sf"/>
</dbReference>
<evidence type="ECO:0000313" key="7">
    <source>
        <dbReference type="EMBL" id="MEJ8849655.1"/>
    </source>
</evidence>
<dbReference type="Pfam" id="PF13356">
    <property type="entry name" value="Arm-DNA-bind_3"/>
    <property type="match status" value="1"/>
</dbReference>
<accession>A0ABU8WQ36</accession>
<gene>
    <name evidence="7" type="ORF">WKW82_23620</name>
</gene>
<comment type="similarity">
    <text evidence="1">Belongs to the 'phage' integrase family.</text>
</comment>
<sequence>MRRYIDKAHSGDVAGLHLVVSPGGSMSWSVRVTNPATGERPRLRVGDAKTMLIETAIEQARKLHEAAGDGDDPKAQRQANKRKAKETAAARKAARRTVRELLDVYLAKQKRLRRPSVVLLDAFYSEPSAETLTSKGVSRVQLKPVLAMLGKPVADIDDRAAQALIRKYEARGLSLAQHALTHMRAAYNVVLKDATERAAFGIERNPFAGLAVSERADTTAEEDESGRSVRALSESEVQRLWRGLHETTIVTGGQGAQMEVKAEDRTRLALLLGLACGQRVEQTLMTRAQDIDFDAKTWSIPVAHRKIRRKLRKSSRPQDKLPHVVPLHPLALDLWRQVFAARTSTVNPWLFPATDRDGKELLEARDHRSLSRFVSRWCERHEVAPFTPRDLRRTWHTLGGKWRLDYEVRERIQDHAMKGIGALHYDFHDYQEAMSELMDAYGAKLAALVTPDASGNVVTLADARKAA</sequence>
<protein>
    <submittedName>
        <fullName evidence="7">Integrase family protein</fullName>
    </submittedName>
</protein>